<accession>A0A0S1AVZ8</accession>
<dbReference type="KEGG" id="sacz:AOT14_04760"/>
<organism evidence="4 5">
    <name type="scientific">Stenotrophomonas acidaminiphila</name>
    <dbReference type="NCBI Taxonomy" id="128780"/>
    <lineage>
        <taxon>Bacteria</taxon>
        <taxon>Pseudomonadati</taxon>
        <taxon>Pseudomonadota</taxon>
        <taxon>Gammaproteobacteria</taxon>
        <taxon>Lysobacterales</taxon>
        <taxon>Lysobacteraceae</taxon>
        <taxon>Stenotrophomonas</taxon>
    </lineage>
</organism>
<dbReference type="InterPro" id="IPR044005">
    <property type="entry name" value="DZR_2"/>
</dbReference>
<dbReference type="AlphaFoldDB" id="A0A0S1AVZ8"/>
<evidence type="ECO:0000259" key="2">
    <source>
        <dbReference type="Pfam" id="PF00156"/>
    </source>
</evidence>
<dbReference type="InterPro" id="IPR000836">
    <property type="entry name" value="PRTase_dom"/>
</dbReference>
<reference evidence="4 5" key="1">
    <citation type="journal article" date="2015" name="Genome Announc.">
        <title>Complete Genome Sequencing of Stenotrophomonas acidaminiphila ZAC14D2_NAIMI4_2, a Multidrug-Resistant Strain Isolated from Sediments of a Polluted River in Mexico, Uncovers New Antibiotic Resistance Genes and a Novel Class-II Lasso Peptide Biosynthesis Gene Cluster.</title>
        <authorList>
            <person name="Vinuesa P."/>
            <person name="Ochoa-Sanchez L.E."/>
        </authorList>
    </citation>
    <scope>NUCLEOTIDE SEQUENCE [LARGE SCALE GENOMIC DNA]</scope>
    <source>
        <strain evidence="4 5">ZAC14D2_NAIMI4_2</strain>
    </source>
</reference>
<evidence type="ECO:0000313" key="4">
    <source>
        <dbReference type="EMBL" id="ALJ26922.1"/>
    </source>
</evidence>
<dbReference type="Pfam" id="PF18912">
    <property type="entry name" value="DZR_2"/>
    <property type="match status" value="1"/>
</dbReference>
<evidence type="ECO:0000313" key="5">
    <source>
        <dbReference type="Proteomes" id="UP000061010"/>
    </source>
</evidence>
<protein>
    <submittedName>
        <fullName evidence="4">Competence protein F</fullName>
    </submittedName>
</protein>
<dbReference type="Proteomes" id="UP000061010">
    <property type="component" value="Chromosome"/>
</dbReference>
<dbReference type="SUPFAM" id="SSF53271">
    <property type="entry name" value="PRTase-like"/>
    <property type="match status" value="1"/>
</dbReference>
<dbReference type="InterPro" id="IPR029057">
    <property type="entry name" value="PRTase-like"/>
</dbReference>
<dbReference type="InterPro" id="IPR051910">
    <property type="entry name" value="ComF/GntX_DNA_util-trans"/>
</dbReference>
<dbReference type="Gene3D" id="3.40.50.2020">
    <property type="match status" value="1"/>
</dbReference>
<evidence type="ECO:0000259" key="3">
    <source>
        <dbReference type="Pfam" id="PF18912"/>
    </source>
</evidence>
<sequence>MGGALSGLLFPPTCLVCGEPGRPGRDLCGACAGTLPWLDGACRGCALPLPAAEPDGALCGACQGGRSPLAAVHAALLYAAPVDGLLRRFKFHGDLAAGRLLAQLMHARLAAVARPQALVPVPLHLSRLRRRGYDQALELARPLARALRLPLRAGLQRTRATRAQSELDAPARRRNLRTAFTAHGPLPAHVALVDDVMTTGATVQAAARALRRAGVARVDAWVCARVP</sequence>
<dbReference type="PANTHER" id="PTHR47505">
    <property type="entry name" value="DNA UTILIZATION PROTEIN YHGH"/>
    <property type="match status" value="1"/>
</dbReference>
<dbReference type="Pfam" id="PF00156">
    <property type="entry name" value="Pribosyltran"/>
    <property type="match status" value="1"/>
</dbReference>
<feature type="domain" description="Double zinc ribbon" evidence="3">
    <location>
        <begin position="7"/>
        <end position="63"/>
    </location>
</feature>
<comment type="similarity">
    <text evidence="1">Belongs to the ComF/GntX family.</text>
</comment>
<name>A0A0S1AVZ8_9GAMM</name>
<dbReference type="PATRIC" id="fig|128780.6.peg.484"/>
<dbReference type="EMBL" id="CP012900">
    <property type="protein sequence ID" value="ALJ26922.1"/>
    <property type="molecule type" value="Genomic_DNA"/>
</dbReference>
<feature type="domain" description="Phosphoribosyltransferase" evidence="2">
    <location>
        <begin position="136"/>
        <end position="223"/>
    </location>
</feature>
<dbReference type="CDD" id="cd06223">
    <property type="entry name" value="PRTases_typeI"/>
    <property type="match status" value="1"/>
</dbReference>
<proteinExistence type="inferred from homology"/>
<keyword evidence="5" id="KW-1185">Reference proteome</keyword>
<dbReference type="PANTHER" id="PTHR47505:SF1">
    <property type="entry name" value="DNA UTILIZATION PROTEIN YHGH"/>
    <property type="match status" value="1"/>
</dbReference>
<gene>
    <name evidence="4" type="primary">comF</name>
    <name evidence="4" type="ORF">AOT14_04760</name>
</gene>
<evidence type="ECO:0000256" key="1">
    <source>
        <dbReference type="ARBA" id="ARBA00008007"/>
    </source>
</evidence>